<dbReference type="PANTHER" id="PTHR22960:SF28">
    <property type="entry name" value="GTP 3',8-CYCLASE"/>
    <property type="match status" value="1"/>
</dbReference>
<dbReference type="GO" id="GO:0061798">
    <property type="term" value="F:GTP 3',8'-cyclase activity"/>
    <property type="evidence" value="ECO:0007669"/>
    <property type="project" value="TreeGrafter"/>
</dbReference>
<keyword evidence="4" id="KW-1185">Reference proteome</keyword>
<keyword evidence="1" id="KW-0501">Molybdenum cofactor biosynthesis</keyword>
<dbReference type="GO" id="GO:0061799">
    <property type="term" value="F:cyclic pyranopterin monophosphate synthase activity"/>
    <property type="evidence" value="ECO:0007669"/>
    <property type="project" value="TreeGrafter"/>
</dbReference>
<sequence length="49" mass="5731">MQGIELAIELGVKVKVNALLMHHFNHNELDNFLNWIKDTPITLRFIELT</sequence>
<dbReference type="InterPro" id="IPR050105">
    <property type="entry name" value="MoCo_biosynth_MoaA/MoaC"/>
</dbReference>
<dbReference type="eggNOG" id="COG2896">
    <property type="taxonomic scope" value="Bacteria"/>
</dbReference>
<dbReference type="GO" id="GO:0006777">
    <property type="term" value="P:Mo-molybdopterin cofactor biosynthetic process"/>
    <property type="evidence" value="ECO:0007669"/>
    <property type="project" value="UniProtKB-KW"/>
</dbReference>
<dbReference type="PANTHER" id="PTHR22960">
    <property type="entry name" value="MOLYBDOPTERIN COFACTOR SYNTHESIS PROTEIN A"/>
    <property type="match status" value="1"/>
</dbReference>
<evidence type="ECO:0000313" key="4">
    <source>
        <dbReference type="Proteomes" id="UP000011864"/>
    </source>
</evidence>
<organism evidence="3 4">
    <name type="scientific">Paraglaciecola psychrophila 170</name>
    <dbReference type="NCBI Taxonomy" id="1129794"/>
    <lineage>
        <taxon>Bacteria</taxon>
        <taxon>Pseudomonadati</taxon>
        <taxon>Pseudomonadota</taxon>
        <taxon>Gammaproteobacteria</taxon>
        <taxon>Alteromonadales</taxon>
        <taxon>Alteromonadaceae</taxon>
        <taxon>Paraglaciecola</taxon>
    </lineage>
</organism>
<evidence type="ECO:0000256" key="2">
    <source>
        <dbReference type="ARBA" id="ARBA00023239"/>
    </source>
</evidence>
<dbReference type="SUPFAM" id="SSF102114">
    <property type="entry name" value="Radical SAM enzymes"/>
    <property type="match status" value="1"/>
</dbReference>
<dbReference type="InterPro" id="IPR058240">
    <property type="entry name" value="rSAM_sf"/>
</dbReference>
<proteinExistence type="predicted"/>
<name>K6Z3I1_9ALTE</name>
<reference evidence="3 4" key="1">
    <citation type="journal article" date="2013" name="Genome Announc.">
        <title>Complete Genome Sequence of Glaciecola psychrophila Strain 170T.</title>
        <authorList>
            <person name="Yin J."/>
            <person name="Chen J."/>
            <person name="Liu G."/>
            <person name="Yu Y."/>
            <person name="Song L."/>
            <person name="Wang X."/>
            <person name="Qu X."/>
        </authorList>
    </citation>
    <scope>NUCLEOTIDE SEQUENCE [LARGE SCALE GENOMIC DNA]</scope>
    <source>
        <strain evidence="3 4">170</strain>
    </source>
</reference>
<dbReference type="AlphaFoldDB" id="K6Z3I1"/>
<keyword evidence="2" id="KW-0456">Lyase</keyword>
<dbReference type="KEGG" id="gps:C427_0272"/>
<dbReference type="Proteomes" id="UP000011864">
    <property type="component" value="Chromosome"/>
</dbReference>
<dbReference type="HOGENOM" id="CLU_3138778_0_0_6"/>
<evidence type="ECO:0000256" key="1">
    <source>
        <dbReference type="ARBA" id="ARBA00023150"/>
    </source>
</evidence>
<protein>
    <submittedName>
        <fullName evidence="3">Molybdenum cofactor biosynthesis protein A</fullName>
    </submittedName>
</protein>
<accession>K6Z3I1</accession>
<dbReference type="InterPro" id="IPR013785">
    <property type="entry name" value="Aldolase_TIM"/>
</dbReference>
<dbReference type="Gene3D" id="3.20.20.70">
    <property type="entry name" value="Aldolase class I"/>
    <property type="match status" value="1"/>
</dbReference>
<evidence type="ECO:0000313" key="3">
    <source>
        <dbReference type="EMBL" id="AGH42382.1"/>
    </source>
</evidence>
<dbReference type="PATRIC" id="fig|1129794.4.peg.268"/>
<dbReference type="EMBL" id="CP003837">
    <property type="protein sequence ID" value="AGH42382.1"/>
    <property type="molecule type" value="Genomic_DNA"/>
</dbReference>
<dbReference type="STRING" id="1129794.C427_0272"/>
<gene>
    <name evidence="3" type="ORF">C427_0272</name>
</gene>